<comment type="caution">
    <text evidence="1">The sequence shown here is derived from an EMBL/GenBank/DDBJ whole genome shotgun (WGS) entry which is preliminary data.</text>
</comment>
<accession>A0A498LS00</accession>
<reference evidence="1 2" key="1">
    <citation type="submission" date="2018-03" db="EMBL/GenBank/DDBJ databases">
        <title>Draft genome sequence of Rohu Carp (Labeo rohita).</title>
        <authorList>
            <person name="Das P."/>
            <person name="Kushwaha B."/>
            <person name="Joshi C.G."/>
            <person name="Kumar D."/>
            <person name="Nagpure N.S."/>
            <person name="Sahoo L."/>
            <person name="Das S.P."/>
            <person name="Bit A."/>
            <person name="Patnaik S."/>
            <person name="Meher P.K."/>
            <person name="Jayasankar P."/>
            <person name="Koringa P.G."/>
            <person name="Patel N.V."/>
            <person name="Hinsu A.T."/>
            <person name="Kumar R."/>
            <person name="Pandey M."/>
            <person name="Agarwal S."/>
            <person name="Srivastava S."/>
            <person name="Singh M."/>
            <person name="Iquebal M.A."/>
            <person name="Jaiswal S."/>
            <person name="Angadi U.B."/>
            <person name="Kumar N."/>
            <person name="Raza M."/>
            <person name="Shah T.M."/>
            <person name="Rai A."/>
            <person name="Jena J.K."/>
        </authorList>
    </citation>
    <scope>NUCLEOTIDE SEQUENCE [LARGE SCALE GENOMIC DNA]</scope>
    <source>
        <strain evidence="1">DASCIFA01</strain>
        <tissue evidence="1">Testis</tissue>
    </source>
</reference>
<protein>
    <submittedName>
        <fullName evidence="1">Uncharacterized protein</fullName>
    </submittedName>
</protein>
<dbReference type="AlphaFoldDB" id="A0A498LS00"/>
<organism evidence="1 2">
    <name type="scientific">Labeo rohita</name>
    <name type="common">Indian major carp</name>
    <name type="synonym">Cyprinus rohita</name>
    <dbReference type="NCBI Taxonomy" id="84645"/>
    <lineage>
        <taxon>Eukaryota</taxon>
        <taxon>Metazoa</taxon>
        <taxon>Chordata</taxon>
        <taxon>Craniata</taxon>
        <taxon>Vertebrata</taxon>
        <taxon>Euteleostomi</taxon>
        <taxon>Actinopterygii</taxon>
        <taxon>Neopterygii</taxon>
        <taxon>Teleostei</taxon>
        <taxon>Ostariophysi</taxon>
        <taxon>Cypriniformes</taxon>
        <taxon>Cyprinidae</taxon>
        <taxon>Labeoninae</taxon>
        <taxon>Labeonini</taxon>
        <taxon>Labeo</taxon>
    </lineage>
</organism>
<proteinExistence type="predicted"/>
<name>A0A498LS00_LABRO</name>
<dbReference type="EMBL" id="QBIY01013198">
    <property type="protein sequence ID" value="RXN10482.1"/>
    <property type="molecule type" value="Genomic_DNA"/>
</dbReference>
<evidence type="ECO:0000313" key="1">
    <source>
        <dbReference type="EMBL" id="RXN10482.1"/>
    </source>
</evidence>
<gene>
    <name evidence="1" type="ORF">ROHU_030552</name>
</gene>
<dbReference type="Proteomes" id="UP000290572">
    <property type="component" value="Unassembled WGS sequence"/>
</dbReference>
<evidence type="ECO:0000313" key="2">
    <source>
        <dbReference type="Proteomes" id="UP000290572"/>
    </source>
</evidence>
<sequence>MIGHENGPVMVSTPFVDLWTPCEQTPDPQATSKSQTMLRQALIHARKALLWSRCFQVCGTIMRWDHECGTTPAACKNNASTLVD</sequence>
<keyword evidence="2" id="KW-1185">Reference proteome</keyword>